<dbReference type="SUPFAM" id="SSF103032">
    <property type="entry name" value="Hypothetical protein YwqG"/>
    <property type="match status" value="1"/>
</dbReference>
<reference evidence="1 2" key="1">
    <citation type="submission" date="2018-01" db="EMBL/GenBank/DDBJ databases">
        <title>A novel member of the phylum Bacteroidetes isolated from glacier ice.</title>
        <authorList>
            <person name="Liu Q."/>
            <person name="Xin Y.-H."/>
        </authorList>
    </citation>
    <scope>NUCLEOTIDE SEQUENCE [LARGE SCALE GENOMIC DNA]</scope>
    <source>
        <strain evidence="1 2">RB1R16</strain>
    </source>
</reference>
<protein>
    <submittedName>
        <fullName evidence="1">DUF1963 domain-containing protein</fullName>
    </submittedName>
</protein>
<dbReference type="PANTHER" id="PTHR36436">
    <property type="entry name" value="SLL5081 PROTEIN"/>
    <property type="match status" value="1"/>
</dbReference>
<name>A0A2S7T0I0_9BACT</name>
<dbReference type="RefSeq" id="WP_105037348.1">
    <property type="nucleotide sequence ID" value="NZ_PPSL01000001.1"/>
</dbReference>
<dbReference type="PANTHER" id="PTHR36436:SF6">
    <property type="entry name" value="SLL5081 PROTEIN"/>
    <property type="match status" value="1"/>
</dbReference>
<evidence type="ECO:0000313" key="2">
    <source>
        <dbReference type="Proteomes" id="UP000239872"/>
    </source>
</evidence>
<dbReference type="AlphaFoldDB" id="A0A2S7T0I0"/>
<keyword evidence="2" id="KW-1185">Reference proteome</keyword>
<organism evidence="1 2">
    <name type="scientific">Flavipsychrobacter stenotrophus</name>
    <dbReference type="NCBI Taxonomy" id="2077091"/>
    <lineage>
        <taxon>Bacteria</taxon>
        <taxon>Pseudomonadati</taxon>
        <taxon>Bacteroidota</taxon>
        <taxon>Chitinophagia</taxon>
        <taxon>Chitinophagales</taxon>
        <taxon>Chitinophagaceae</taxon>
        <taxon>Flavipsychrobacter</taxon>
    </lineage>
</organism>
<gene>
    <name evidence="1" type="ORF">CJD36_001570</name>
</gene>
<comment type="caution">
    <text evidence="1">The sequence shown here is derived from an EMBL/GenBank/DDBJ whole genome shotgun (WGS) entry which is preliminary data.</text>
</comment>
<dbReference type="Pfam" id="PF09234">
    <property type="entry name" value="DUF1963"/>
    <property type="match status" value="1"/>
</dbReference>
<proteinExistence type="predicted"/>
<dbReference type="Gene3D" id="2.30.320.10">
    <property type="entry name" value="YwqG-like"/>
    <property type="match status" value="1"/>
</dbReference>
<dbReference type="OrthoDB" id="57088at2"/>
<dbReference type="InterPro" id="IPR015315">
    <property type="entry name" value="DUF1963"/>
</dbReference>
<dbReference type="InterPro" id="IPR035948">
    <property type="entry name" value="YwqG-like_sf"/>
</dbReference>
<sequence>MRLFDFLFGKKDGTSSPEKVTEPIEPMQKTTKDEIDYLEGVEVAPGMVMPRAFAEQWDKIKETKKQCITIKATASDDVLLTQSKFGHYPYLPAGYEYPKDEEGRYMYPLAQINFSEVPPLAGYPSSGYLQFYISAFDDLYGMDFDDLRLQKNFRVLYLEDDVIKDSMTDFSFLEEALHNDMNPVYKPHALRFSATDEYVGFGDIRYEKRVGEFDIEAVVEQYPELTKELEGYMWSNFQLSGHKIGGYAFFTQGDPRSGETEDYLLLLQIDTDEHIMWGDSGVGNFFIHPDDLAKKDFSKVMYTWDCC</sequence>
<evidence type="ECO:0000313" key="1">
    <source>
        <dbReference type="EMBL" id="PQJ12464.1"/>
    </source>
</evidence>
<dbReference type="EMBL" id="PPSL01000001">
    <property type="protein sequence ID" value="PQJ12464.1"/>
    <property type="molecule type" value="Genomic_DNA"/>
</dbReference>
<accession>A0A2S7T0I0</accession>
<dbReference type="Proteomes" id="UP000239872">
    <property type="component" value="Unassembled WGS sequence"/>
</dbReference>